<dbReference type="GO" id="GO:0005524">
    <property type="term" value="F:ATP binding"/>
    <property type="evidence" value="ECO:0007669"/>
    <property type="project" value="UniProtKB-UniRule"/>
</dbReference>
<dbReference type="GO" id="GO:0008270">
    <property type="term" value="F:zinc ion binding"/>
    <property type="evidence" value="ECO:0007669"/>
    <property type="project" value="UniProtKB-UniRule"/>
</dbReference>
<feature type="binding site" evidence="12">
    <location>
        <position position="540"/>
    </location>
    <ligand>
        <name>Zn(2+)</name>
        <dbReference type="ChEBI" id="CHEBI:29105"/>
        <label>2</label>
    </ligand>
</feature>
<dbReference type="InterPro" id="IPR014001">
    <property type="entry name" value="Helicase_ATP-bd"/>
</dbReference>
<dbReference type="EMBL" id="JGYD01000010">
    <property type="protein sequence ID" value="KSV18843.1"/>
    <property type="molecule type" value="Genomic_DNA"/>
</dbReference>
<dbReference type="OrthoDB" id="9759544at2"/>
<dbReference type="GO" id="GO:0003677">
    <property type="term" value="F:DNA binding"/>
    <property type="evidence" value="ECO:0007669"/>
    <property type="project" value="UniProtKB-UniRule"/>
</dbReference>
<dbReference type="SUPFAM" id="SSF52540">
    <property type="entry name" value="P-loop containing nucleoside triphosphate hydrolases"/>
    <property type="match status" value="1"/>
</dbReference>
<keyword evidence="10 12" id="KW-0413">Isomerase</keyword>
<keyword evidence="1 12" id="KW-0639">Primosome</keyword>
<dbReference type="PANTHER" id="PTHR30580">
    <property type="entry name" value="PRIMOSOMAL PROTEIN N"/>
    <property type="match status" value="1"/>
</dbReference>
<dbReference type="GO" id="GO:0006302">
    <property type="term" value="P:double-strand break repair"/>
    <property type="evidence" value="ECO:0007669"/>
    <property type="project" value="InterPro"/>
</dbReference>
<dbReference type="InterPro" id="IPR005259">
    <property type="entry name" value="PriA"/>
</dbReference>
<dbReference type="Gene3D" id="3.40.50.300">
    <property type="entry name" value="P-loop containing nucleotide triphosphate hydrolases"/>
    <property type="match status" value="2"/>
</dbReference>
<evidence type="ECO:0000256" key="11">
    <source>
        <dbReference type="ARBA" id="ARBA00048988"/>
    </source>
</evidence>
<evidence type="ECO:0000256" key="9">
    <source>
        <dbReference type="ARBA" id="ARBA00023125"/>
    </source>
</evidence>
<name>A0A0V8M502_9CHLR</name>
<feature type="binding site" evidence="12">
    <location>
        <position position="531"/>
    </location>
    <ligand>
        <name>Zn(2+)</name>
        <dbReference type="ChEBI" id="CHEBI:29105"/>
        <label>1</label>
    </ligand>
</feature>
<evidence type="ECO:0000256" key="7">
    <source>
        <dbReference type="ARBA" id="ARBA00022833"/>
    </source>
</evidence>
<feature type="binding site" evidence="12">
    <location>
        <position position="558"/>
    </location>
    <ligand>
        <name>Zn(2+)</name>
        <dbReference type="ChEBI" id="CHEBI:29105"/>
        <label>2</label>
    </ligand>
</feature>
<sequence length="815" mass="91074">MAFAELAVNTPVLRPGSFSYSIPAGLEIKPGQAVWAPFGPKIVQGIVLEVTEEPAFGQTREICGVISDTPLLSFHQLKLAKWISQTYLSSIYEAVALMLPPSFERQSLAYISLESSPPATAKNPSETLSPNMQKIFDRLKAKDITPQNELEKIFGKKTAQSAILKLINQGLVKRTYRISPVRAKTKFEKHFRLSVQALAFIKNQTLPKLSPRQTQVFNYLRENPGGISKSGLNLLVKNNSAVLKALEQKGLVGTEERQVFRQPVDYSRIPPLPHLELSPPQKKCLEFITRSLNTPPEDDQNPRTFLLHGITGSGKTEIYLQALAESLRLGKKAIVLVPEISLTPQTIARFAGRFPGQIAVLHSRLSPGEQFDEWQRIKNGQADIVIGPRSALFAPLDKPGIIIIDEEHEWTYKQQDPQPRYHTRTVANKMAEEYGAVLVLGSATPDVDSYFKAQKGTYQLLELPERLTPYRGASLPKTELVDMRTELSEGNRSIFSRNLQASIEKVLANHEQAILFINRRGGASFIQCRDCGYVAMCKSCDAPLTYHPDQENLVCHQCGRHYPNPLTCPKCGSRRIKYLGMGTQKLEEETRLAFPQAKLLRWDSDVIKGKNTHQQIMDKFSCHQADILIGTQMVAKGLDLPDVTLVGVINADISLNLPDFRAGERTFQLLAQVAGRAGRGISGGKVVIQTYSPENYAIRSAVCHDYPGFYAKEIVYRQALNNPPFRKLACLVFSHLNHDFCQQQAKLMAKTLREKAEAVGLGNLEILGPAPAFIQRLRGRYRYQLILRSPNPAEFLREINPGQGWSIDIDPYGLC</sequence>
<dbReference type="PATRIC" id="fig|61435.5.peg.484"/>
<dbReference type="InterPro" id="IPR011545">
    <property type="entry name" value="DEAD/DEAH_box_helicase_dom"/>
</dbReference>
<feature type="binding site" evidence="12">
    <location>
        <position position="555"/>
    </location>
    <ligand>
        <name>Zn(2+)</name>
        <dbReference type="ChEBI" id="CHEBI:29105"/>
        <label>2</label>
    </ligand>
</feature>
<dbReference type="AlphaFoldDB" id="A0A0V8M502"/>
<comment type="catalytic activity">
    <reaction evidence="12">
        <text>Couples ATP hydrolysis with the unwinding of duplex DNA by translocating in the 3'-5' direction.</text>
        <dbReference type="EC" id="5.6.2.4"/>
    </reaction>
</comment>
<evidence type="ECO:0000256" key="10">
    <source>
        <dbReference type="ARBA" id="ARBA00023235"/>
    </source>
</evidence>
<dbReference type="Pfam" id="PF00270">
    <property type="entry name" value="DEAD"/>
    <property type="match status" value="1"/>
</dbReference>
<dbReference type="PANTHER" id="PTHR30580:SF0">
    <property type="entry name" value="PRIMOSOMAL PROTEIN N"/>
    <property type="match status" value="1"/>
</dbReference>
<dbReference type="InterPro" id="IPR040498">
    <property type="entry name" value="PriA_CRR"/>
</dbReference>
<dbReference type="GO" id="GO:0006270">
    <property type="term" value="P:DNA replication initiation"/>
    <property type="evidence" value="ECO:0007669"/>
    <property type="project" value="TreeGrafter"/>
</dbReference>
<dbReference type="Gene3D" id="3.40.1440.60">
    <property type="entry name" value="PriA, 3(prime) DNA-binding domain"/>
    <property type="match status" value="1"/>
</dbReference>
<dbReference type="InterPro" id="IPR027417">
    <property type="entry name" value="P-loop_NTPase"/>
</dbReference>
<dbReference type="SMART" id="SM00487">
    <property type="entry name" value="DEXDc"/>
    <property type="match status" value="1"/>
</dbReference>
<evidence type="ECO:0000256" key="6">
    <source>
        <dbReference type="ARBA" id="ARBA00022806"/>
    </source>
</evidence>
<evidence type="ECO:0000256" key="4">
    <source>
        <dbReference type="ARBA" id="ARBA00022741"/>
    </source>
</evidence>
<evidence type="ECO:0000256" key="2">
    <source>
        <dbReference type="ARBA" id="ARBA00022705"/>
    </source>
</evidence>
<feature type="binding site" evidence="12">
    <location>
        <position position="537"/>
    </location>
    <ligand>
        <name>Zn(2+)</name>
        <dbReference type="ChEBI" id="CHEBI:29105"/>
        <label>2</label>
    </ligand>
</feature>
<evidence type="ECO:0000256" key="5">
    <source>
        <dbReference type="ARBA" id="ARBA00022801"/>
    </source>
</evidence>
<protein>
    <recommendedName>
        <fullName evidence="12">Replication restart protein PriA</fullName>
    </recommendedName>
    <alternativeName>
        <fullName evidence="12">ATP-dependent DNA helicase PriA</fullName>
        <ecNumber evidence="12">5.6.2.4</ecNumber>
    </alternativeName>
    <alternativeName>
        <fullName evidence="12">DNA 3'-5' helicase PriA</fullName>
    </alternativeName>
</protein>
<feature type="binding site" evidence="12">
    <location>
        <position position="528"/>
    </location>
    <ligand>
        <name>Zn(2+)</name>
        <dbReference type="ChEBI" id="CHEBI:29105"/>
        <label>1</label>
    </ligand>
</feature>
<dbReference type="InterPro" id="IPR041222">
    <property type="entry name" value="PriA_3primeBD"/>
</dbReference>
<keyword evidence="4 12" id="KW-0547">Nucleotide-binding</keyword>
<dbReference type="NCBIfam" id="TIGR00595">
    <property type="entry name" value="priA"/>
    <property type="match status" value="1"/>
</dbReference>
<dbReference type="Pfam" id="PF18074">
    <property type="entry name" value="PriA_C"/>
    <property type="match status" value="1"/>
</dbReference>
<keyword evidence="9 12" id="KW-0238">DNA-binding</keyword>
<keyword evidence="6 12" id="KW-0347">Helicase</keyword>
<feature type="binding site" evidence="12">
    <location>
        <position position="568"/>
    </location>
    <ligand>
        <name>Zn(2+)</name>
        <dbReference type="ChEBI" id="CHEBI:29105"/>
        <label>1</label>
    </ligand>
</feature>
<keyword evidence="2 12" id="KW-0235">DNA replication</keyword>
<evidence type="ECO:0000256" key="12">
    <source>
        <dbReference type="HAMAP-Rule" id="MF_00983"/>
    </source>
</evidence>
<dbReference type="RefSeq" id="WP_058292247.1">
    <property type="nucleotide sequence ID" value="NZ_JGYD01000010.1"/>
</dbReference>
<comment type="similarity">
    <text evidence="12">Belongs to the helicase family. PriA subfamily.</text>
</comment>
<comment type="function">
    <text evidence="12">Initiates the restart of stalled replication forks, which reloads the replicative helicase on sites other than the origin of replication. Recognizes and binds to abandoned replication forks and remodels them to uncover a helicase loading site. Promotes assembly of the primosome at these replication forks.</text>
</comment>
<dbReference type="Proteomes" id="UP000053577">
    <property type="component" value="Unassembled WGS sequence"/>
</dbReference>
<dbReference type="GO" id="GO:1990077">
    <property type="term" value="C:primosome complex"/>
    <property type="evidence" value="ECO:0007669"/>
    <property type="project" value="UniProtKB-UniRule"/>
</dbReference>
<keyword evidence="3 12" id="KW-0479">Metal-binding</keyword>
<proteinExistence type="inferred from homology"/>
<dbReference type="InterPro" id="IPR041236">
    <property type="entry name" value="PriA_C"/>
</dbReference>
<accession>A0A0V8M502</accession>
<dbReference type="FunFam" id="3.40.50.300:FF:000489">
    <property type="entry name" value="Primosome assembly protein PriA"/>
    <property type="match status" value="1"/>
</dbReference>
<dbReference type="GO" id="GO:0006310">
    <property type="term" value="P:DNA recombination"/>
    <property type="evidence" value="ECO:0007669"/>
    <property type="project" value="InterPro"/>
</dbReference>
<gene>
    <name evidence="12" type="primary">priA</name>
    <name evidence="14" type="ORF">DA01_02390</name>
</gene>
<comment type="cofactor">
    <cofactor evidence="12">
        <name>Zn(2+)</name>
        <dbReference type="ChEBI" id="CHEBI:29105"/>
    </cofactor>
    <text evidence="12">Binds 2 zinc ions per subunit.</text>
</comment>
<dbReference type="Pfam" id="PF00271">
    <property type="entry name" value="Helicase_C"/>
    <property type="match status" value="1"/>
</dbReference>
<dbReference type="SMART" id="SM00490">
    <property type="entry name" value="HELICc"/>
    <property type="match status" value="1"/>
</dbReference>
<dbReference type="PROSITE" id="PS51192">
    <property type="entry name" value="HELICASE_ATP_BIND_1"/>
    <property type="match status" value="1"/>
</dbReference>
<dbReference type="Pfam" id="PF18319">
    <property type="entry name" value="Zn_ribbon_PriA"/>
    <property type="match status" value="1"/>
</dbReference>
<evidence type="ECO:0000256" key="3">
    <source>
        <dbReference type="ARBA" id="ARBA00022723"/>
    </source>
</evidence>
<dbReference type="InterPro" id="IPR001650">
    <property type="entry name" value="Helicase_C-like"/>
</dbReference>
<dbReference type="EC" id="5.6.2.4" evidence="12"/>
<organism evidence="14 15">
    <name type="scientific">Dehalococcoides mccartyi</name>
    <dbReference type="NCBI Taxonomy" id="61435"/>
    <lineage>
        <taxon>Bacteria</taxon>
        <taxon>Bacillati</taxon>
        <taxon>Chloroflexota</taxon>
        <taxon>Dehalococcoidia</taxon>
        <taxon>Dehalococcoidales</taxon>
        <taxon>Dehalococcoidaceae</taxon>
        <taxon>Dehalococcoides</taxon>
    </lineage>
</organism>
<comment type="subunit">
    <text evidence="12">Component of the replication restart primosome.</text>
</comment>
<comment type="caution">
    <text evidence="14">The sequence shown here is derived from an EMBL/GenBank/DDBJ whole genome shotgun (WGS) entry which is preliminary data.</text>
</comment>
<dbReference type="NCBIfam" id="NF004066">
    <property type="entry name" value="PRK05580.1-3"/>
    <property type="match status" value="1"/>
</dbReference>
<dbReference type="HAMAP" id="MF_00983">
    <property type="entry name" value="PriA"/>
    <property type="match status" value="1"/>
</dbReference>
<dbReference type="InterPro" id="IPR042115">
    <property type="entry name" value="PriA_3primeBD_sf"/>
</dbReference>
<dbReference type="GO" id="GO:0006269">
    <property type="term" value="P:DNA replication, synthesis of primer"/>
    <property type="evidence" value="ECO:0007669"/>
    <property type="project" value="UniProtKB-KW"/>
</dbReference>
<evidence type="ECO:0000259" key="13">
    <source>
        <dbReference type="PROSITE" id="PS51192"/>
    </source>
</evidence>
<evidence type="ECO:0000256" key="1">
    <source>
        <dbReference type="ARBA" id="ARBA00022515"/>
    </source>
</evidence>
<reference evidence="14 15" key="1">
    <citation type="journal article" date="2015" name="Sci. Rep.">
        <title>A comparative genomics and reductive dehalogenase gene transcription study of two chloroethene-respiring bacteria, Dehalococcoides mccartyi strains MB and 11a.</title>
        <authorList>
            <person name="Low A."/>
            <person name="Shen Z."/>
            <person name="Cheng D."/>
            <person name="Rogers M.J."/>
            <person name="Lee P.K."/>
            <person name="He J."/>
        </authorList>
    </citation>
    <scope>NUCLEOTIDE SEQUENCE [LARGE SCALE GENOMIC DNA]</scope>
    <source>
        <strain evidence="14 15">MB</strain>
    </source>
</reference>
<evidence type="ECO:0000256" key="8">
    <source>
        <dbReference type="ARBA" id="ARBA00022840"/>
    </source>
</evidence>
<feature type="domain" description="Helicase ATP-binding" evidence="13">
    <location>
        <begin position="296"/>
        <end position="463"/>
    </location>
</feature>
<comment type="catalytic activity">
    <reaction evidence="11 12">
        <text>ATP + H2O = ADP + phosphate + H(+)</text>
        <dbReference type="Rhea" id="RHEA:13065"/>
        <dbReference type="ChEBI" id="CHEBI:15377"/>
        <dbReference type="ChEBI" id="CHEBI:15378"/>
        <dbReference type="ChEBI" id="CHEBI:30616"/>
        <dbReference type="ChEBI" id="CHEBI:43474"/>
        <dbReference type="ChEBI" id="CHEBI:456216"/>
        <dbReference type="EC" id="5.6.2.4"/>
    </reaction>
</comment>
<dbReference type="CDD" id="cd17929">
    <property type="entry name" value="DEXHc_priA"/>
    <property type="match status" value="1"/>
</dbReference>
<keyword evidence="8 12" id="KW-0067">ATP-binding</keyword>
<evidence type="ECO:0000313" key="15">
    <source>
        <dbReference type="Proteomes" id="UP000053577"/>
    </source>
</evidence>
<dbReference type="Pfam" id="PF17764">
    <property type="entry name" value="PriA_3primeBD"/>
    <property type="match status" value="1"/>
</dbReference>
<keyword evidence="7 12" id="KW-0862">Zinc</keyword>
<evidence type="ECO:0000313" key="14">
    <source>
        <dbReference type="EMBL" id="KSV18843.1"/>
    </source>
</evidence>
<dbReference type="GO" id="GO:0016887">
    <property type="term" value="F:ATP hydrolysis activity"/>
    <property type="evidence" value="ECO:0007669"/>
    <property type="project" value="RHEA"/>
</dbReference>
<dbReference type="CDD" id="cd18804">
    <property type="entry name" value="SF2_C_priA"/>
    <property type="match status" value="1"/>
</dbReference>
<keyword evidence="5 12" id="KW-0378">Hydrolase</keyword>
<dbReference type="GO" id="GO:0043138">
    <property type="term" value="F:3'-5' DNA helicase activity"/>
    <property type="evidence" value="ECO:0007669"/>
    <property type="project" value="UniProtKB-EC"/>
</dbReference>
<feature type="binding site" evidence="12">
    <location>
        <position position="571"/>
    </location>
    <ligand>
        <name>Zn(2+)</name>
        <dbReference type="ChEBI" id="CHEBI:29105"/>
        <label>1</label>
    </ligand>
</feature>